<dbReference type="AlphaFoldDB" id="A0A6A4GYB1"/>
<proteinExistence type="predicted"/>
<protein>
    <submittedName>
        <fullName evidence="2">Uncharacterized protein</fullName>
    </submittedName>
</protein>
<feature type="compositionally biased region" description="Basic and acidic residues" evidence="1">
    <location>
        <begin position="48"/>
        <end position="57"/>
    </location>
</feature>
<feature type="region of interest" description="Disordered" evidence="1">
    <location>
        <begin position="1"/>
        <end position="67"/>
    </location>
</feature>
<dbReference type="EMBL" id="ML769673">
    <property type="protein sequence ID" value="KAE9390007.1"/>
    <property type="molecule type" value="Genomic_DNA"/>
</dbReference>
<name>A0A6A4GYB1_9AGAR</name>
<accession>A0A6A4GYB1</accession>
<dbReference type="Proteomes" id="UP000799118">
    <property type="component" value="Unassembled WGS sequence"/>
</dbReference>
<gene>
    <name evidence="2" type="ORF">BT96DRAFT_946442</name>
</gene>
<keyword evidence="3" id="KW-1185">Reference proteome</keyword>
<evidence type="ECO:0000313" key="3">
    <source>
        <dbReference type="Proteomes" id="UP000799118"/>
    </source>
</evidence>
<organism evidence="2 3">
    <name type="scientific">Gymnopus androsaceus JB14</name>
    <dbReference type="NCBI Taxonomy" id="1447944"/>
    <lineage>
        <taxon>Eukaryota</taxon>
        <taxon>Fungi</taxon>
        <taxon>Dikarya</taxon>
        <taxon>Basidiomycota</taxon>
        <taxon>Agaricomycotina</taxon>
        <taxon>Agaricomycetes</taxon>
        <taxon>Agaricomycetidae</taxon>
        <taxon>Agaricales</taxon>
        <taxon>Marasmiineae</taxon>
        <taxon>Omphalotaceae</taxon>
        <taxon>Gymnopus</taxon>
    </lineage>
</organism>
<evidence type="ECO:0000256" key="1">
    <source>
        <dbReference type="SAM" id="MobiDB-lite"/>
    </source>
</evidence>
<sequence length="203" mass="21306">MTLGALMSGNGDPSHPGDGSEVNEEEEEVPGKGFEGEALDPVQNLGDASRRQTRESGRSLGGNLEEKLGQRMFEKNISEEPRSWPPYSVLNAVGVRIPPQLLTLGGGARRPEPDGCICEGGVGGTRDAQIPFHGEIGGGWIPRKGGGAGGAESGCRWNAAAAVGVLGKAVVDLVVAEELGEVGLERKMQHHSQLLLVGEDEHR</sequence>
<evidence type="ECO:0000313" key="2">
    <source>
        <dbReference type="EMBL" id="KAE9390007.1"/>
    </source>
</evidence>
<reference evidence="2" key="1">
    <citation type="journal article" date="2019" name="Environ. Microbiol.">
        <title>Fungal ecological strategies reflected in gene transcription - a case study of two litter decomposers.</title>
        <authorList>
            <person name="Barbi F."/>
            <person name="Kohler A."/>
            <person name="Barry K."/>
            <person name="Baskaran P."/>
            <person name="Daum C."/>
            <person name="Fauchery L."/>
            <person name="Ihrmark K."/>
            <person name="Kuo A."/>
            <person name="LaButti K."/>
            <person name="Lipzen A."/>
            <person name="Morin E."/>
            <person name="Grigoriev I.V."/>
            <person name="Henrissat B."/>
            <person name="Lindahl B."/>
            <person name="Martin F."/>
        </authorList>
    </citation>
    <scope>NUCLEOTIDE SEQUENCE</scope>
    <source>
        <strain evidence="2">JB14</strain>
    </source>
</reference>